<organism evidence="1 2">
    <name type="scientific">Neophaeococcomyces mojaviensis</name>
    <dbReference type="NCBI Taxonomy" id="3383035"/>
    <lineage>
        <taxon>Eukaryota</taxon>
        <taxon>Fungi</taxon>
        <taxon>Dikarya</taxon>
        <taxon>Ascomycota</taxon>
        <taxon>Pezizomycotina</taxon>
        <taxon>Eurotiomycetes</taxon>
        <taxon>Chaetothyriomycetidae</taxon>
        <taxon>Chaetothyriales</taxon>
        <taxon>Chaetothyriales incertae sedis</taxon>
        <taxon>Neophaeococcomyces</taxon>
    </lineage>
</organism>
<evidence type="ECO:0000313" key="2">
    <source>
        <dbReference type="Proteomes" id="UP001172386"/>
    </source>
</evidence>
<dbReference type="EC" id="2.7.4.9" evidence="1"/>
<keyword evidence="1" id="KW-0418">Kinase</keyword>
<sequence length="236" mass="26739">MLRKFSSMQNDVEADSKPRGHLIVVEGLDRSGKTTQCEMLCEDIQGREKKVKYIKFPDRTTATGQMINSYLQGKAEQNDQAIHLLFSANRWEAVQGMLDELQSGTTIVIDRYSFSGAVYSAAKENQNLSLEWAWNPEIGLPQPDLVLFLDISSEDAVKRGGYGEERYEKEEMQIKVRTLFKHLFSKLDHLNVRNIDAGQPLQSVADQIWQVYLKLEESGPAYGNPPSFSALKTSLF</sequence>
<comment type="caution">
    <text evidence="1">The sequence shown here is derived from an EMBL/GenBank/DDBJ whole genome shotgun (WGS) entry which is preliminary data.</text>
</comment>
<keyword evidence="2" id="KW-1185">Reference proteome</keyword>
<gene>
    <name evidence="1" type="primary">CDC8</name>
    <name evidence="1" type="ORF">H2198_001864</name>
</gene>
<dbReference type="EMBL" id="JAPDRQ010000021">
    <property type="protein sequence ID" value="KAJ9661688.1"/>
    <property type="molecule type" value="Genomic_DNA"/>
</dbReference>
<reference evidence="1" key="1">
    <citation type="submission" date="2022-10" db="EMBL/GenBank/DDBJ databases">
        <title>Culturing micro-colonial fungi from biological soil crusts in the Mojave desert and describing Neophaeococcomyces mojavensis, and introducing the new genera and species Taxawa tesnikishii.</title>
        <authorList>
            <person name="Kurbessoian T."/>
            <person name="Stajich J.E."/>
        </authorList>
    </citation>
    <scope>NUCLEOTIDE SEQUENCE</scope>
    <source>
        <strain evidence="1">JES_112</strain>
    </source>
</reference>
<name>A0ACC3AGK0_9EURO</name>
<keyword evidence="1" id="KW-0808">Transferase</keyword>
<dbReference type="Proteomes" id="UP001172386">
    <property type="component" value="Unassembled WGS sequence"/>
</dbReference>
<evidence type="ECO:0000313" key="1">
    <source>
        <dbReference type="EMBL" id="KAJ9661688.1"/>
    </source>
</evidence>
<proteinExistence type="predicted"/>
<accession>A0ACC3AGK0</accession>
<protein>
    <submittedName>
        <fullName evidence="1">Thymidylate kinase</fullName>
        <ecNumber evidence="1">2.7.4.9</ecNumber>
    </submittedName>
</protein>